<dbReference type="PANTHER" id="PTHR30217">
    <property type="entry name" value="PEPTIDASE U32 FAMILY"/>
    <property type="match status" value="1"/>
</dbReference>
<organism evidence="2 3">
    <name type="scientific">Paracholeplasma vituli</name>
    <dbReference type="NCBI Taxonomy" id="69473"/>
    <lineage>
        <taxon>Bacteria</taxon>
        <taxon>Bacillati</taxon>
        <taxon>Mycoplasmatota</taxon>
        <taxon>Mollicutes</taxon>
        <taxon>Acholeplasmatales</taxon>
        <taxon>Acholeplasmataceae</taxon>
        <taxon>Paracholeplasma</taxon>
    </lineage>
</organism>
<protein>
    <submittedName>
        <fullName evidence="2">U32 family peptidase</fullName>
    </submittedName>
</protein>
<sequence>MKKPELLAPAGTKEAFIGAINAGANAIFMAGHRFGARAFAENFNQQDLIEAIEYAHLRDVAVFIVVNTLTFDDEVEDLLKYTDELVKAHVDALIVQDIGMISIFAKRYPNTAIHASTQVNAHNIHHVKFLKDLGVKRVILARETSIDVIRQIKQTVDIELEVFIHGALCVSFSGNCLISSILNKRSGNRGECAYNCRLPYKLVKDKTVIGEESYLMSAKDLMTLEHIDELIEAGIDSFKIEGRMRKKEYVTQTTMAYRKAIDAYFENKPIDYSTEIDKLKRVFNRDYTKGYMLNEIPKDLNNDFRPNHMGVQIGKVIAYQAPLALVQLTEDLKNGDGFRIVGEHDYGNLVTYMKRKNNTVIKEAFKGETIYLEVKEKVYPESLLFKTLDSDLEKDLVMYQSKEFKIVPLSGMVSAFVGKPLQFSLSDGKHTVTLSLDKDLEYAMNQPVTEDKIAEAFKKLGGTPYYFEALTVYTDNVCFIPIKEMNELRREAVIALNQKRLETKEALIVPNSLQNGFKYDNKQRLTVRVHTLAQLDTAYRLGVEEIYYEDIVKVDPNAYPNALVCPVTKRIVEDIKGFDIIGPTLVSELGGIYQNQNRFEIITDEFINITNIYTAALISNYNVKRISLSSELDAKHVLGFSDRYFKTFGSYPNLEMVVYGHKDLMISKYCPVAKTFGYKPNCRLCFKDQYYLQDHIGKYALLNDGHCNMRVMDPTPLLLIDQLDALKQARIHTFRLDFTTETEKEMKSIIYAFKLALEKKPYRIELSRFRMGNFWS</sequence>
<gene>
    <name evidence="2" type="ORF">N7603_02195</name>
</gene>
<evidence type="ECO:0000259" key="1">
    <source>
        <dbReference type="Pfam" id="PF12392"/>
    </source>
</evidence>
<dbReference type="InterPro" id="IPR020988">
    <property type="entry name" value="Pept_U32_collagenase"/>
</dbReference>
<dbReference type="RefSeq" id="WP_262095701.1">
    <property type="nucleotide sequence ID" value="NZ_JAOEGN010000003.1"/>
</dbReference>
<dbReference type="EMBL" id="JAOEGN010000003">
    <property type="protein sequence ID" value="MCU0104465.1"/>
    <property type="molecule type" value="Genomic_DNA"/>
</dbReference>
<dbReference type="PROSITE" id="PS01276">
    <property type="entry name" value="PEPTIDASE_U32"/>
    <property type="match status" value="1"/>
</dbReference>
<dbReference type="Pfam" id="PF12392">
    <property type="entry name" value="DUF3656"/>
    <property type="match status" value="1"/>
</dbReference>
<feature type="domain" description="Peptidase U32 collagenase" evidence="1">
    <location>
        <begin position="384"/>
        <end position="501"/>
    </location>
</feature>
<evidence type="ECO:0000313" key="3">
    <source>
        <dbReference type="Proteomes" id="UP001209076"/>
    </source>
</evidence>
<dbReference type="InterPro" id="IPR001539">
    <property type="entry name" value="Peptidase_U32"/>
</dbReference>
<name>A0ABT2PUF8_9MOLU</name>
<comment type="caution">
    <text evidence="2">The sequence shown here is derived from an EMBL/GenBank/DDBJ whole genome shotgun (WGS) entry which is preliminary data.</text>
</comment>
<dbReference type="PANTHER" id="PTHR30217:SF10">
    <property type="entry name" value="23S RRNA 5-HYDROXYCYTIDINE C2501 SYNTHASE"/>
    <property type="match status" value="1"/>
</dbReference>
<keyword evidence="3" id="KW-1185">Reference proteome</keyword>
<reference evidence="3" key="1">
    <citation type="submission" date="2023-07" db="EMBL/GenBank/DDBJ databases">
        <title>Novel Mycoplasma species identified in domestic and wild animals.</title>
        <authorList>
            <person name="Volokhov D.V."/>
            <person name="Furtak V.A."/>
            <person name="Zagorodnyaya T.A."/>
        </authorList>
    </citation>
    <scope>NUCLEOTIDE SEQUENCE [LARGE SCALE GENOMIC DNA]</scope>
    <source>
        <strain evidence="3">92-19</strain>
    </source>
</reference>
<dbReference type="Proteomes" id="UP001209076">
    <property type="component" value="Unassembled WGS sequence"/>
</dbReference>
<proteinExistence type="predicted"/>
<dbReference type="Pfam" id="PF01136">
    <property type="entry name" value="Peptidase_U32"/>
    <property type="match status" value="2"/>
</dbReference>
<accession>A0ABT2PUF8</accession>
<evidence type="ECO:0000313" key="2">
    <source>
        <dbReference type="EMBL" id="MCU0104465.1"/>
    </source>
</evidence>
<dbReference type="InterPro" id="IPR051454">
    <property type="entry name" value="RNA/ubiquinone_mod_enzymes"/>
</dbReference>